<accession>A0AB38T5I4</accession>
<evidence type="ECO:0000313" key="2">
    <source>
        <dbReference type="EMBL" id="UTU49968.1"/>
    </source>
</evidence>
<gene>
    <name evidence="2" type="ORF">LRP29_21035</name>
</gene>
<dbReference type="InterPro" id="IPR051908">
    <property type="entry name" value="Ribosomal_N-acetyltransferase"/>
</dbReference>
<dbReference type="InterPro" id="IPR000182">
    <property type="entry name" value="GNAT_dom"/>
</dbReference>
<dbReference type="Pfam" id="PF13302">
    <property type="entry name" value="Acetyltransf_3"/>
    <property type="match status" value="1"/>
</dbReference>
<name>A0AB38T5I4_9HYPH</name>
<feature type="domain" description="N-acetyltransferase" evidence="1">
    <location>
        <begin position="18"/>
        <end position="174"/>
    </location>
</feature>
<keyword evidence="3" id="KW-1185">Reference proteome</keyword>
<dbReference type="PROSITE" id="PS51186">
    <property type="entry name" value="GNAT"/>
    <property type="match status" value="1"/>
</dbReference>
<dbReference type="Gene3D" id="3.40.630.30">
    <property type="match status" value="1"/>
</dbReference>
<protein>
    <submittedName>
        <fullName evidence="2">GNAT family N-acetyltransferase</fullName>
    </submittedName>
</protein>
<dbReference type="PANTHER" id="PTHR43441">
    <property type="entry name" value="RIBOSOMAL-PROTEIN-SERINE ACETYLTRANSFERASE"/>
    <property type="match status" value="1"/>
</dbReference>
<proteinExistence type="predicted"/>
<sequence length="176" mass="19480">MAEGDWHVAGIEINSDRLRLRLFTADDAEDLFVAITPAITRFMQWEPPRSLAAFAEVWQSWLAPIQDGSDLHFVVRALADARCLGLVGLHAAKTVCPELGIWIREDAQGNGIGQEAIAAVAEWASEALEPNCFEYPVAERNVASRRIAERLGGVIVGSRSNPKYNAVVYRIPNLRR</sequence>
<dbReference type="GO" id="GO:0005737">
    <property type="term" value="C:cytoplasm"/>
    <property type="evidence" value="ECO:0007669"/>
    <property type="project" value="TreeGrafter"/>
</dbReference>
<evidence type="ECO:0000313" key="3">
    <source>
        <dbReference type="Proteomes" id="UP001060070"/>
    </source>
</evidence>
<dbReference type="GO" id="GO:0008999">
    <property type="term" value="F:protein-N-terminal-alanine acetyltransferase activity"/>
    <property type="evidence" value="ECO:0007669"/>
    <property type="project" value="TreeGrafter"/>
</dbReference>
<dbReference type="RefSeq" id="WP_024503314.1">
    <property type="nucleotide sequence ID" value="NZ_CP088147.1"/>
</dbReference>
<dbReference type="PANTHER" id="PTHR43441:SF11">
    <property type="entry name" value="RIBOSOMAL-PROTEIN-SERINE ACETYLTRANSFERASE"/>
    <property type="match status" value="1"/>
</dbReference>
<dbReference type="SUPFAM" id="SSF55729">
    <property type="entry name" value="Acyl-CoA N-acyltransferases (Nat)"/>
    <property type="match status" value="1"/>
</dbReference>
<organism evidence="2 3">
    <name type="scientific">Mesorhizobium ciceri</name>
    <dbReference type="NCBI Taxonomy" id="39645"/>
    <lineage>
        <taxon>Bacteria</taxon>
        <taxon>Pseudomonadati</taxon>
        <taxon>Pseudomonadota</taxon>
        <taxon>Alphaproteobacteria</taxon>
        <taxon>Hyphomicrobiales</taxon>
        <taxon>Phyllobacteriaceae</taxon>
        <taxon>Mesorhizobium</taxon>
    </lineage>
</organism>
<reference evidence="2 3" key="1">
    <citation type="journal article" date="2022" name="Microbiol. Resour. Announc.">
        <title>Complete Genome Sequence of Mesorhizobium ciceri Strain R30, a Rhizobium Used as a Commercial Inoculant for Chickpea in Argentina.</title>
        <authorList>
            <person name="Foresto E."/>
            <person name="Revale S."/>
            <person name="Primo E."/>
            <person name="Nievas F."/>
            <person name="Carezzano E."/>
            <person name="Puente M."/>
            <person name="Alzari P."/>
            <person name="Mart M."/>
            <person name="Ben-Assaya M."/>
            <person name="Mornico D."/>
            <person name="Santoro M."/>
            <person name="Mart F."/>
            <person name="Giordano W."/>
            <person name="Bogino P."/>
        </authorList>
    </citation>
    <scope>NUCLEOTIDE SEQUENCE [LARGE SCALE GENOMIC DNA]</scope>
    <source>
        <strain evidence="2 3">R30</strain>
    </source>
</reference>
<evidence type="ECO:0000259" key="1">
    <source>
        <dbReference type="PROSITE" id="PS51186"/>
    </source>
</evidence>
<dbReference type="GO" id="GO:1990189">
    <property type="term" value="F:protein N-terminal-serine acetyltransferase activity"/>
    <property type="evidence" value="ECO:0007669"/>
    <property type="project" value="TreeGrafter"/>
</dbReference>
<dbReference type="AlphaFoldDB" id="A0AB38T5I4"/>
<dbReference type="Proteomes" id="UP001060070">
    <property type="component" value="Chromosome"/>
</dbReference>
<dbReference type="InterPro" id="IPR016181">
    <property type="entry name" value="Acyl_CoA_acyltransferase"/>
</dbReference>
<dbReference type="EMBL" id="CP088147">
    <property type="protein sequence ID" value="UTU49968.1"/>
    <property type="molecule type" value="Genomic_DNA"/>
</dbReference>